<protein>
    <submittedName>
        <fullName evidence="1">Uncharacterized protein</fullName>
    </submittedName>
</protein>
<sequence>MCTEGKDKKFIWLDPSTTSNSIEGLYRSASRHNIFKLEFTVDDIRNFYLINQLTRDTYVSTYNVNSRNTLYYLDHLSNGRWTLQTCRTLLIPLQNKQGQTIASTLDYIFRIK</sequence>
<keyword evidence="2" id="KW-1185">Reference proteome</keyword>
<dbReference type="InParanoid" id="A0A2P6MR26"/>
<proteinExistence type="predicted"/>
<dbReference type="AlphaFoldDB" id="A0A2P6MR26"/>
<reference evidence="1 2" key="1">
    <citation type="journal article" date="2018" name="Genome Biol. Evol.">
        <title>Multiple Roots of Fruiting Body Formation in Amoebozoa.</title>
        <authorList>
            <person name="Hillmann F."/>
            <person name="Forbes G."/>
            <person name="Novohradska S."/>
            <person name="Ferling I."/>
            <person name="Riege K."/>
            <person name="Groth M."/>
            <person name="Westermann M."/>
            <person name="Marz M."/>
            <person name="Spaller T."/>
            <person name="Winckler T."/>
            <person name="Schaap P."/>
            <person name="Glockner G."/>
        </authorList>
    </citation>
    <scope>NUCLEOTIDE SEQUENCE [LARGE SCALE GENOMIC DNA]</scope>
    <source>
        <strain evidence="1 2">Jena</strain>
    </source>
</reference>
<name>A0A2P6MR26_9EUKA</name>
<accession>A0A2P6MR26</accession>
<dbReference type="Proteomes" id="UP000241769">
    <property type="component" value="Unassembled WGS sequence"/>
</dbReference>
<organism evidence="1 2">
    <name type="scientific">Planoprotostelium fungivorum</name>
    <dbReference type="NCBI Taxonomy" id="1890364"/>
    <lineage>
        <taxon>Eukaryota</taxon>
        <taxon>Amoebozoa</taxon>
        <taxon>Evosea</taxon>
        <taxon>Variosea</taxon>
        <taxon>Cavosteliida</taxon>
        <taxon>Cavosteliaceae</taxon>
        <taxon>Planoprotostelium</taxon>
    </lineage>
</organism>
<gene>
    <name evidence="1" type="ORF">PROFUN_16325</name>
</gene>
<evidence type="ECO:0000313" key="1">
    <source>
        <dbReference type="EMBL" id="PRP74158.1"/>
    </source>
</evidence>
<dbReference type="EMBL" id="MDYQ01000496">
    <property type="protein sequence ID" value="PRP74158.1"/>
    <property type="molecule type" value="Genomic_DNA"/>
</dbReference>
<comment type="caution">
    <text evidence="1">The sequence shown here is derived from an EMBL/GenBank/DDBJ whole genome shotgun (WGS) entry which is preliminary data.</text>
</comment>
<evidence type="ECO:0000313" key="2">
    <source>
        <dbReference type="Proteomes" id="UP000241769"/>
    </source>
</evidence>